<evidence type="ECO:0000256" key="4">
    <source>
        <dbReference type="ARBA" id="ARBA00022737"/>
    </source>
</evidence>
<keyword evidence="2 10" id="KW-0004">4Fe-4S</keyword>
<keyword evidence="1 10" id="KW-0813">Transport</keyword>
<keyword evidence="4 10" id="KW-0677">Repeat</keyword>
<dbReference type="HAMAP" id="MF_00463">
    <property type="entry name" value="RsxB_RnfB"/>
    <property type="match status" value="1"/>
</dbReference>
<feature type="domain" description="4Fe-4S ferredoxin-type" evidence="12">
    <location>
        <begin position="210"/>
        <end position="239"/>
    </location>
</feature>
<dbReference type="InterPro" id="IPR017896">
    <property type="entry name" value="4Fe4S_Fe-S-bd"/>
</dbReference>
<dbReference type="InterPro" id="IPR049679">
    <property type="entry name" value="Ion_transpt_RnfB_Methano"/>
</dbReference>
<dbReference type="GO" id="GO:0005886">
    <property type="term" value="C:plasma membrane"/>
    <property type="evidence" value="ECO:0007669"/>
    <property type="project" value="UniProtKB-SubCell"/>
</dbReference>
<dbReference type="Gene3D" id="3.30.70.20">
    <property type="match status" value="2"/>
</dbReference>
<evidence type="ECO:0000256" key="2">
    <source>
        <dbReference type="ARBA" id="ARBA00022485"/>
    </source>
</evidence>
<dbReference type="GO" id="GO:0046872">
    <property type="term" value="F:metal ion binding"/>
    <property type="evidence" value="ECO:0007669"/>
    <property type="project" value="UniProtKB-KW"/>
</dbReference>
<dbReference type="NCBIfam" id="NF041836">
    <property type="entry name" value="rnfB_Methano"/>
    <property type="match status" value="1"/>
</dbReference>
<evidence type="ECO:0000256" key="3">
    <source>
        <dbReference type="ARBA" id="ARBA00022723"/>
    </source>
</evidence>
<evidence type="ECO:0000259" key="13">
    <source>
        <dbReference type="PROSITE" id="PS51656"/>
    </source>
</evidence>
<dbReference type="PROSITE" id="PS00198">
    <property type="entry name" value="4FE4S_FER_1"/>
    <property type="match status" value="1"/>
</dbReference>
<feature type="binding site" evidence="10">
    <location>
        <position position="61"/>
    </location>
    <ligand>
        <name>[4Fe-4S] cluster</name>
        <dbReference type="ChEBI" id="CHEBI:49883"/>
        <label>1</label>
    </ligand>
</feature>
<evidence type="ECO:0000313" key="15">
    <source>
        <dbReference type="Proteomes" id="UP000033072"/>
    </source>
</evidence>
<evidence type="ECO:0000256" key="6">
    <source>
        <dbReference type="ARBA" id="ARBA00022982"/>
    </source>
</evidence>
<feature type="domain" description="4Fe-4S ferredoxin-type" evidence="12">
    <location>
        <begin position="166"/>
        <end position="195"/>
    </location>
</feature>
<feature type="binding site" evidence="10">
    <location>
        <position position="155"/>
    </location>
    <ligand>
        <name>[4Fe-4S] cluster</name>
        <dbReference type="ChEBI" id="CHEBI:49883"/>
        <label>3</label>
    </ligand>
</feature>
<reference evidence="14 15" key="1">
    <citation type="submission" date="2014-07" db="EMBL/GenBank/DDBJ databases">
        <title>Methanogenic archaea and the global carbon cycle.</title>
        <authorList>
            <person name="Henriksen J.R."/>
            <person name="Luke J."/>
            <person name="Reinhart S."/>
            <person name="Benedict M.N."/>
            <person name="Youngblut N.D."/>
            <person name="Metcalf M.E."/>
            <person name="Whitaker R.J."/>
            <person name="Metcalf W.W."/>
        </authorList>
    </citation>
    <scope>NUCLEOTIDE SEQUENCE [LARGE SCALE GENOMIC DNA]</scope>
    <source>
        <strain evidence="14 15">Z-7289</strain>
    </source>
</reference>
<dbReference type="PATRIC" id="fig|1434111.4.peg.576"/>
<dbReference type="InterPro" id="IPR017900">
    <property type="entry name" value="4Fe4S_Fe_S_CS"/>
</dbReference>
<proteinExistence type="inferred from homology"/>
<dbReference type="Pfam" id="PF12838">
    <property type="entry name" value="Fer4_7"/>
    <property type="match status" value="2"/>
</dbReference>
<evidence type="ECO:0000256" key="1">
    <source>
        <dbReference type="ARBA" id="ARBA00022448"/>
    </source>
</evidence>
<dbReference type="GO" id="GO:0022900">
    <property type="term" value="P:electron transport chain"/>
    <property type="evidence" value="ECO:0007669"/>
    <property type="project" value="UniProtKB-UniRule"/>
</dbReference>
<keyword evidence="11" id="KW-1133">Transmembrane helix</keyword>
<keyword evidence="10" id="KW-1003">Cell membrane</keyword>
<dbReference type="PANTHER" id="PTHR43560">
    <property type="entry name" value="ION-TRANSLOCATING OXIDOREDUCTASE COMPLEX SUBUNIT B"/>
    <property type="match status" value="1"/>
</dbReference>
<comment type="function">
    <text evidence="10">Part of a membrane-bound complex that couples electron transfer with translocation of ions across the membrane.</text>
</comment>
<evidence type="ECO:0000259" key="12">
    <source>
        <dbReference type="PROSITE" id="PS51379"/>
    </source>
</evidence>
<dbReference type="PROSITE" id="PS51656">
    <property type="entry name" value="4FE4S"/>
    <property type="match status" value="1"/>
</dbReference>
<dbReference type="CDD" id="cd10549">
    <property type="entry name" value="MtMvhB_like"/>
    <property type="match status" value="1"/>
</dbReference>
<feature type="binding site" evidence="10">
    <location>
        <position position="175"/>
    </location>
    <ligand>
        <name>[4Fe-4S] cluster</name>
        <dbReference type="ChEBI" id="CHEBI:49883"/>
        <label>3</label>
    </ligand>
</feature>
<dbReference type="GO" id="GO:0051539">
    <property type="term" value="F:4 iron, 4 sulfur cluster binding"/>
    <property type="evidence" value="ECO:0007669"/>
    <property type="project" value="UniProtKB-UniRule"/>
</dbReference>
<gene>
    <name evidence="10" type="primary">rnfB</name>
    <name evidence="14" type="ORF">MSLAZ_0457</name>
</gene>
<evidence type="ECO:0000256" key="7">
    <source>
        <dbReference type="ARBA" id="ARBA00023004"/>
    </source>
</evidence>
<dbReference type="HOGENOM" id="CLU_053470_0_0_2"/>
<sequence length="267" mass="27812">MSELTTVLINTVSVLVGLCIAVGAMLVFASKVFKVETNPLVDEVASLLPGANCGGCGFAGCASCAEAIVLKGAPINSCPVGGYDVAKQIGAVMGQEISESEKAFPFVRCQGGQAHCTTLYDYHGVESCKAALMLCDSTKGCTYGCIGLGTCVKACQFDALSMGEDGFPVVNKNLCTSCGNCIAACPNGILTFARNSEKVHVLCRSHDKGKDVKAVCEVGCIGCKKCEKACPVEAIKVTDFLAEIDQEKCTACGTCVEICPQKSIELR</sequence>
<dbReference type="EC" id="7.-.-.-" evidence="10"/>
<comment type="subcellular location">
    <subcellularLocation>
        <location evidence="10">Cell membrane</location>
    </subcellularLocation>
</comment>
<comment type="similarity">
    <text evidence="10">Belongs to the 4Fe4S bacterial-type ferredoxin family. RnfB subfamily.</text>
</comment>
<dbReference type="STRING" id="1434111.MSLAZ_0457"/>
<comment type="caution">
    <text evidence="10">Lacks conserved residue(s) required for the propagation of feature annotation.</text>
</comment>
<dbReference type="OrthoDB" id="23478at2157"/>
<dbReference type="EMBL" id="CP009515">
    <property type="protein sequence ID" value="AKB73718.1"/>
    <property type="molecule type" value="Genomic_DNA"/>
</dbReference>
<keyword evidence="3 10" id="KW-0479">Metal-binding</keyword>
<evidence type="ECO:0000256" key="11">
    <source>
        <dbReference type="SAM" id="Phobius"/>
    </source>
</evidence>
<evidence type="ECO:0000256" key="8">
    <source>
        <dbReference type="ARBA" id="ARBA00023014"/>
    </source>
</evidence>
<feature type="binding site" evidence="10">
    <location>
        <position position="141"/>
    </location>
    <ligand>
        <name>[4Fe-4S] cluster</name>
        <dbReference type="ChEBI" id="CHEBI:49883"/>
        <label>2</label>
    </ligand>
</feature>
<feature type="binding site" evidence="10">
    <location>
        <position position="56"/>
    </location>
    <ligand>
        <name>[4Fe-4S] cluster</name>
        <dbReference type="ChEBI" id="CHEBI:49883"/>
        <label>1</label>
    </ligand>
</feature>
<feature type="binding site" evidence="10">
    <location>
        <position position="53"/>
    </location>
    <ligand>
        <name>[4Fe-4S] cluster</name>
        <dbReference type="ChEBI" id="CHEBI:49883"/>
        <label>1</label>
    </ligand>
</feature>
<dbReference type="NCBIfam" id="TIGR01944">
    <property type="entry name" value="rnfB"/>
    <property type="match status" value="1"/>
</dbReference>
<feature type="region of interest" description="Hydrophobic" evidence="10">
    <location>
        <begin position="1"/>
        <end position="30"/>
    </location>
</feature>
<dbReference type="InterPro" id="IPR050395">
    <property type="entry name" value="4Fe4S_Ferredoxin_RnfB"/>
</dbReference>
<evidence type="ECO:0000313" key="14">
    <source>
        <dbReference type="EMBL" id="AKB73718.1"/>
    </source>
</evidence>
<feature type="domain" description="4Fe-4S ferredoxin-type" evidence="12">
    <location>
        <begin position="130"/>
        <end position="165"/>
    </location>
</feature>
<feature type="transmembrane region" description="Helical" evidence="11">
    <location>
        <begin position="7"/>
        <end position="29"/>
    </location>
</feature>
<keyword evidence="8 10" id="KW-0411">Iron-sulfur</keyword>
<keyword evidence="6 10" id="KW-0249">Electron transport</keyword>
<dbReference type="InterPro" id="IPR007202">
    <property type="entry name" value="4Fe-4S_dom"/>
</dbReference>
<dbReference type="AlphaFoldDB" id="A0A0E3S4H7"/>
<dbReference type="SUPFAM" id="SSF54862">
    <property type="entry name" value="4Fe-4S ferredoxins"/>
    <property type="match status" value="1"/>
</dbReference>
<organism evidence="14 15">
    <name type="scientific">Methanosarcina lacustris Z-7289</name>
    <dbReference type="NCBI Taxonomy" id="1434111"/>
    <lineage>
        <taxon>Archaea</taxon>
        <taxon>Methanobacteriati</taxon>
        <taxon>Methanobacteriota</taxon>
        <taxon>Stenosarchaea group</taxon>
        <taxon>Methanomicrobia</taxon>
        <taxon>Methanosarcinales</taxon>
        <taxon>Methanosarcinaceae</taxon>
        <taxon>Methanosarcina</taxon>
    </lineage>
</organism>
<feature type="domain" description="4Fe-4S" evidence="13">
    <location>
        <begin position="36"/>
        <end position="95"/>
    </location>
</feature>
<feature type="binding site" evidence="10">
    <location>
        <position position="185"/>
    </location>
    <ligand>
        <name>[4Fe-4S] cluster</name>
        <dbReference type="ChEBI" id="CHEBI:49883"/>
        <label>2</label>
    </ligand>
</feature>
<dbReference type="Gene3D" id="1.10.15.40">
    <property type="entry name" value="Electron transport complex subunit B, putative Fe-S cluster"/>
    <property type="match status" value="1"/>
</dbReference>
<keyword evidence="11" id="KW-0812">Transmembrane</keyword>
<keyword evidence="15" id="KW-1185">Reference proteome</keyword>
<dbReference type="GeneID" id="24805144"/>
<feature type="binding site" evidence="10">
    <location>
        <position position="151"/>
    </location>
    <ligand>
        <name>[4Fe-4S] cluster</name>
        <dbReference type="ChEBI" id="CHEBI:49883"/>
        <label>2</label>
    </ligand>
</feature>
<comment type="subunit">
    <text evidence="10">The Rnf complex is probably composed of eight subunits, including RnfA, RnfB, RnfC, RnfD, RnfE and RnfG.</text>
</comment>
<protein>
    <recommendedName>
        <fullName evidence="10">Ion-translocating oxidoreductase complex subunit B</fullName>
        <ecNumber evidence="10">7.-.-.-</ecNumber>
    </recommendedName>
    <alternativeName>
        <fullName evidence="10">Rnf electron transport complex subunit B</fullName>
    </alternativeName>
</protein>
<dbReference type="PANTHER" id="PTHR43560:SF1">
    <property type="entry name" value="ION-TRANSLOCATING OXIDOREDUCTASE COMPLEX SUBUNIT B"/>
    <property type="match status" value="1"/>
</dbReference>
<keyword evidence="7 10" id="KW-0408">Iron</keyword>
<feature type="binding site" evidence="10">
    <location>
        <position position="145"/>
    </location>
    <ligand>
        <name>[4Fe-4S] cluster</name>
        <dbReference type="ChEBI" id="CHEBI:49883"/>
        <label>2</label>
    </ligand>
</feature>
<dbReference type="PROSITE" id="PS51379">
    <property type="entry name" value="4FE4S_FER_2"/>
    <property type="match status" value="4"/>
</dbReference>
<evidence type="ECO:0000256" key="9">
    <source>
        <dbReference type="ARBA" id="ARBA00023136"/>
    </source>
</evidence>
<feature type="binding site" evidence="10">
    <location>
        <position position="181"/>
    </location>
    <ligand>
        <name>[4Fe-4S] cluster</name>
        <dbReference type="ChEBI" id="CHEBI:49883"/>
        <label>3</label>
    </ligand>
</feature>
<dbReference type="KEGG" id="mls:MSLAZ_0457"/>
<dbReference type="GO" id="GO:0016491">
    <property type="term" value="F:oxidoreductase activity"/>
    <property type="evidence" value="ECO:0007669"/>
    <property type="project" value="UniProtKB-ARBA"/>
</dbReference>
<feature type="binding site" evidence="10">
    <location>
        <position position="178"/>
    </location>
    <ligand>
        <name>[4Fe-4S] cluster</name>
        <dbReference type="ChEBI" id="CHEBI:49883"/>
        <label>3</label>
    </ligand>
</feature>
<dbReference type="Proteomes" id="UP000033072">
    <property type="component" value="Chromosome"/>
</dbReference>
<evidence type="ECO:0000256" key="5">
    <source>
        <dbReference type="ARBA" id="ARBA00022967"/>
    </source>
</evidence>
<dbReference type="InterPro" id="IPR010207">
    <property type="entry name" value="Elect_transpt_cplx_RnfB/RsxB"/>
</dbReference>
<dbReference type="NCBIfam" id="NF005505">
    <property type="entry name" value="PRK07118.1-4"/>
    <property type="match status" value="1"/>
</dbReference>
<dbReference type="GO" id="GO:0009055">
    <property type="term" value="F:electron transfer activity"/>
    <property type="evidence" value="ECO:0007669"/>
    <property type="project" value="InterPro"/>
</dbReference>
<accession>A0A0E3S4H7</accession>
<name>A0A0E3S4H7_9EURY</name>
<dbReference type="Pfam" id="PF04060">
    <property type="entry name" value="FeS"/>
    <property type="match status" value="1"/>
</dbReference>
<feature type="binding site" evidence="10">
    <location>
        <position position="78"/>
    </location>
    <ligand>
        <name>[4Fe-4S] cluster</name>
        <dbReference type="ChEBI" id="CHEBI:49883"/>
        <label>1</label>
    </ligand>
</feature>
<dbReference type="RefSeq" id="WP_048124545.1">
    <property type="nucleotide sequence ID" value="NZ_CP009515.1"/>
</dbReference>
<feature type="domain" description="4Fe-4S ferredoxin-type" evidence="12">
    <location>
        <begin position="240"/>
        <end position="267"/>
    </location>
</feature>
<keyword evidence="9 10" id="KW-0472">Membrane</keyword>
<comment type="cofactor">
    <cofactor evidence="10">
        <name>[4Fe-4S] cluster</name>
        <dbReference type="ChEBI" id="CHEBI:49883"/>
    </cofactor>
    <text evidence="10">Binds 3 [4Fe-4S] clusters.</text>
</comment>
<evidence type="ECO:0000256" key="10">
    <source>
        <dbReference type="HAMAP-Rule" id="MF_00463"/>
    </source>
</evidence>
<keyword evidence="5 10" id="KW-1278">Translocase</keyword>